<dbReference type="PANTHER" id="PTHR12947">
    <property type="entry name" value="AMSH-LIKE PROTEASE"/>
    <property type="match status" value="1"/>
</dbReference>
<dbReference type="GO" id="GO:0005768">
    <property type="term" value="C:endosome"/>
    <property type="evidence" value="ECO:0007669"/>
    <property type="project" value="TreeGrafter"/>
</dbReference>
<evidence type="ECO:0000256" key="7">
    <source>
        <dbReference type="ARBA" id="ARBA00022833"/>
    </source>
</evidence>
<dbReference type="InterPro" id="IPR044098">
    <property type="entry name" value="STAMBP/STALP-like_MPN"/>
</dbReference>
<dbReference type="GO" id="GO:0046872">
    <property type="term" value="F:metal ion binding"/>
    <property type="evidence" value="ECO:0007669"/>
    <property type="project" value="UniProtKB-KW"/>
</dbReference>
<evidence type="ECO:0000256" key="1">
    <source>
        <dbReference type="ARBA" id="ARBA00001947"/>
    </source>
</evidence>
<sequence length="486" mass="54912">MASIDRPLSIREISSRAVDFPFSNRIPFEHWLRIAKLLIREATLCEQDGNISMAYMYLIRHGELVLQKLPQHPDFRKPEHRHDLALAHQAVRENIDNLDQWKVLITQNYENYRRALERRQQEQARRDSRTPSKSNGRRIEQPEDTGYDFSIDLAPSPESSKRSSSDDDIRPDLSKKSKTESDRLSSNQKTHHLQDLGKLLYAKHQAQTRGSQSARKASIPYSPAYHYPAVPKKAEPNDFKPSLVRGKSNAVSSEGLPLVPPKEPDHSAPARPPKISLPPMAPKPEELAKYTIKAKASTEGGAPLRPVLLPPDLRTTFLNLAQRNTRRDLETCGILCGTIVSNALFISHLVIPDQTSTSDTCDTTADGDRTLFEYCDGNNLLVCGWIHTHPSQSCFLSSRDLHTSSGYQVMMPEAIAIVCAPQHKPDWGIFRLTDPYGLPNILNCTKPGLFHLHDEKDLYTSAFKPGHVIEAPGWKFELVDLRHDRH</sequence>
<dbReference type="Pfam" id="PF08969">
    <property type="entry name" value="USP8_dimer"/>
    <property type="match status" value="1"/>
</dbReference>
<reference evidence="11" key="1">
    <citation type="journal article" date="2020" name="Stud. Mycol.">
        <title>101 Dothideomycetes genomes: a test case for predicting lifestyles and emergence of pathogens.</title>
        <authorList>
            <person name="Haridas S."/>
            <person name="Albert R."/>
            <person name="Binder M."/>
            <person name="Bloem J."/>
            <person name="Labutti K."/>
            <person name="Salamov A."/>
            <person name="Andreopoulos B."/>
            <person name="Baker S."/>
            <person name="Barry K."/>
            <person name="Bills G."/>
            <person name="Bluhm B."/>
            <person name="Cannon C."/>
            <person name="Castanera R."/>
            <person name="Culley D."/>
            <person name="Daum C."/>
            <person name="Ezra D."/>
            <person name="Gonzalez J."/>
            <person name="Henrissat B."/>
            <person name="Kuo A."/>
            <person name="Liang C."/>
            <person name="Lipzen A."/>
            <person name="Lutzoni F."/>
            <person name="Magnuson J."/>
            <person name="Mondo S."/>
            <person name="Nolan M."/>
            <person name="Ohm R."/>
            <person name="Pangilinan J."/>
            <person name="Park H.-J."/>
            <person name="Ramirez L."/>
            <person name="Alfaro M."/>
            <person name="Sun H."/>
            <person name="Tritt A."/>
            <person name="Yoshinaga Y."/>
            <person name="Zwiers L.-H."/>
            <person name="Turgeon B."/>
            <person name="Goodwin S."/>
            <person name="Spatafora J."/>
            <person name="Crous P."/>
            <person name="Grigoriev I."/>
        </authorList>
    </citation>
    <scope>NUCLEOTIDE SEQUENCE</scope>
    <source>
        <strain evidence="11">CBS 480.64</strain>
    </source>
</reference>
<dbReference type="SUPFAM" id="SSF102712">
    <property type="entry name" value="JAB1/MPN domain"/>
    <property type="match status" value="1"/>
</dbReference>
<keyword evidence="12" id="KW-1185">Reference proteome</keyword>
<evidence type="ECO:0000256" key="8">
    <source>
        <dbReference type="ARBA" id="ARBA00023049"/>
    </source>
</evidence>
<feature type="region of interest" description="Disordered" evidence="9">
    <location>
        <begin position="229"/>
        <end position="282"/>
    </location>
</feature>
<feature type="compositionally biased region" description="Pro residues" evidence="9">
    <location>
        <begin position="270"/>
        <end position="282"/>
    </location>
</feature>
<dbReference type="PROSITE" id="PS50249">
    <property type="entry name" value="MPN"/>
    <property type="match status" value="1"/>
</dbReference>
<evidence type="ECO:0000256" key="4">
    <source>
        <dbReference type="ARBA" id="ARBA00022723"/>
    </source>
</evidence>
<evidence type="ECO:0000313" key="12">
    <source>
        <dbReference type="Proteomes" id="UP000799421"/>
    </source>
</evidence>
<dbReference type="GO" id="GO:0061578">
    <property type="term" value="F:K63-linked deubiquitinase activity"/>
    <property type="evidence" value="ECO:0007669"/>
    <property type="project" value="InterPro"/>
</dbReference>
<evidence type="ECO:0000256" key="6">
    <source>
        <dbReference type="ARBA" id="ARBA00022801"/>
    </source>
</evidence>
<name>A0A6A7C480_9PEZI</name>
<dbReference type="OrthoDB" id="3640at2759"/>
<organism evidence="11 12">
    <name type="scientific">Piedraia hortae CBS 480.64</name>
    <dbReference type="NCBI Taxonomy" id="1314780"/>
    <lineage>
        <taxon>Eukaryota</taxon>
        <taxon>Fungi</taxon>
        <taxon>Dikarya</taxon>
        <taxon>Ascomycota</taxon>
        <taxon>Pezizomycotina</taxon>
        <taxon>Dothideomycetes</taxon>
        <taxon>Dothideomycetidae</taxon>
        <taxon>Capnodiales</taxon>
        <taxon>Piedraiaceae</taxon>
        <taxon>Piedraia</taxon>
    </lineage>
</organism>
<feature type="domain" description="MPN" evidence="10">
    <location>
        <begin position="307"/>
        <end position="436"/>
    </location>
</feature>
<dbReference type="CDD" id="cd08066">
    <property type="entry name" value="MPN_AMSH_like"/>
    <property type="match status" value="1"/>
</dbReference>
<protein>
    <recommendedName>
        <fullName evidence="10">MPN domain-containing protein</fullName>
    </recommendedName>
</protein>
<dbReference type="GO" id="GO:0006508">
    <property type="term" value="P:proteolysis"/>
    <property type="evidence" value="ECO:0007669"/>
    <property type="project" value="UniProtKB-KW"/>
</dbReference>
<evidence type="ECO:0000256" key="2">
    <source>
        <dbReference type="ARBA" id="ARBA00010981"/>
    </source>
</evidence>
<dbReference type="Pfam" id="PF01398">
    <property type="entry name" value="JAB"/>
    <property type="match status" value="1"/>
</dbReference>
<evidence type="ECO:0000313" key="11">
    <source>
        <dbReference type="EMBL" id="KAF2862173.1"/>
    </source>
</evidence>
<keyword evidence="6" id="KW-0378">Hydrolase</keyword>
<gene>
    <name evidence="11" type="ORF">K470DRAFT_275526</name>
</gene>
<keyword evidence="5" id="KW-0833">Ubl conjugation pathway</keyword>
<dbReference type="InterPro" id="IPR015063">
    <property type="entry name" value="USP8_dimer"/>
</dbReference>
<dbReference type="GO" id="GO:0070536">
    <property type="term" value="P:protein K63-linked deubiquitination"/>
    <property type="evidence" value="ECO:0007669"/>
    <property type="project" value="InterPro"/>
</dbReference>
<dbReference type="InterPro" id="IPR037518">
    <property type="entry name" value="MPN"/>
</dbReference>
<dbReference type="AlphaFoldDB" id="A0A6A7C480"/>
<dbReference type="PANTHER" id="PTHR12947:SF13">
    <property type="entry name" value="FI19924P1"/>
    <property type="match status" value="1"/>
</dbReference>
<dbReference type="EMBL" id="MU005967">
    <property type="protein sequence ID" value="KAF2862173.1"/>
    <property type="molecule type" value="Genomic_DNA"/>
</dbReference>
<comment type="cofactor">
    <cofactor evidence="1">
        <name>Zn(2+)</name>
        <dbReference type="ChEBI" id="CHEBI:29105"/>
    </cofactor>
</comment>
<dbReference type="FunFam" id="3.40.140.10:FF:000033">
    <property type="entry name" value="AMSH-like protease sst2"/>
    <property type="match status" value="1"/>
</dbReference>
<dbReference type="SUPFAM" id="SSF140856">
    <property type="entry name" value="USP8 N-terminal domain-like"/>
    <property type="match status" value="1"/>
</dbReference>
<evidence type="ECO:0000256" key="9">
    <source>
        <dbReference type="SAM" id="MobiDB-lite"/>
    </source>
</evidence>
<proteinExistence type="inferred from homology"/>
<comment type="similarity">
    <text evidence="2">Belongs to the peptidase M67C family.</text>
</comment>
<dbReference type="Gene3D" id="3.40.140.10">
    <property type="entry name" value="Cytidine Deaminase, domain 2"/>
    <property type="match status" value="1"/>
</dbReference>
<dbReference type="SMART" id="SM00232">
    <property type="entry name" value="JAB_MPN"/>
    <property type="match status" value="1"/>
</dbReference>
<keyword evidence="4" id="KW-0479">Metal-binding</keyword>
<dbReference type="InterPro" id="IPR000555">
    <property type="entry name" value="JAMM/MPN+_dom"/>
</dbReference>
<keyword evidence="3" id="KW-0645">Protease</keyword>
<feature type="compositionally biased region" description="Basic and acidic residues" evidence="9">
    <location>
        <begin position="159"/>
        <end position="183"/>
    </location>
</feature>
<feature type="region of interest" description="Disordered" evidence="9">
    <location>
        <begin position="118"/>
        <end position="191"/>
    </location>
</feature>
<dbReference type="GO" id="GO:0140492">
    <property type="term" value="F:metal-dependent deubiquitinase activity"/>
    <property type="evidence" value="ECO:0007669"/>
    <property type="project" value="InterPro"/>
</dbReference>
<dbReference type="Gene3D" id="1.20.58.80">
    <property type="entry name" value="Phosphotransferase system, lactose/cellobiose-type IIA subunit"/>
    <property type="match status" value="1"/>
</dbReference>
<dbReference type="GO" id="GO:0016020">
    <property type="term" value="C:membrane"/>
    <property type="evidence" value="ECO:0007669"/>
    <property type="project" value="TreeGrafter"/>
</dbReference>
<evidence type="ECO:0000256" key="5">
    <source>
        <dbReference type="ARBA" id="ARBA00022786"/>
    </source>
</evidence>
<evidence type="ECO:0000259" key="10">
    <source>
        <dbReference type="PROSITE" id="PS50249"/>
    </source>
</evidence>
<keyword evidence="7" id="KW-0862">Zinc</keyword>
<feature type="compositionally biased region" description="Basic and acidic residues" evidence="9">
    <location>
        <begin position="118"/>
        <end position="130"/>
    </location>
</feature>
<keyword evidence="8" id="KW-0482">Metalloprotease</keyword>
<accession>A0A6A7C480</accession>
<dbReference type="Proteomes" id="UP000799421">
    <property type="component" value="Unassembled WGS sequence"/>
</dbReference>
<evidence type="ECO:0000256" key="3">
    <source>
        <dbReference type="ARBA" id="ARBA00022670"/>
    </source>
</evidence>